<dbReference type="CDD" id="cd00096">
    <property type="entry name" value="Ig"/>
    <property type="match status" value="1"/>
</dbReference>
<evidence type="ECO:0000256" key="5">
    <source>
        <dbReference type="ARBA" id="ARBA00023203"/>
    </source>
</evidence>
<dbReference type="InterPro" id="IPR040849">
    <property type="entry name" value="MyBP-C_THB"/>
</dbReference>
<dbReference type="GO" id="GO:0007155">
    <property type="term" value="P:cell adhesion"/>
    <property type="evidence" value="ECO:0007669"/>
    <property type="project" value="UniProtKB-KW"/>
</dbReference>
<keyword evidence="3" id="KW-0130">Cell adhesion</keyword>
<dbReference type="Pfam" id="PF07679">
    <property type="entry name" value="I-set"/>
    <property type="match status" value="3"/>
</dbReference>
<dbReference type="GO" id="GO:0031430">
    <property type="term" value="C:M band"/>
    <property type="evidence" value="ECO:0007669"/>
    <property type="project" value="TreeGrafter"/>
</dbReference>
<dbReference type="SMART" id="SM00409">
    <property type="entry name" value="IG"/>
    <property type="match status" value="4"/>
</dbReference>
<accession>A0A3B5KVD3</accession>
<dbReference type="FunFam" id="2.60.40.10:FF:000081">
    <property type="entry name" value="Myosin-binding protein C, slow type"/>
    <property type="match status" value="1"/>
</dbReference>
<dbReference type="Proteomes" id="UP000261380">
    <property type="component" value="Unplaced"/>
</dbReference>
<comment type="similarity">
    <text evidence="7">Belongs to the immunoglobulin superfamily. MyBP family.</text>
</comment>
<dbReference type="AlphaFoldDB" id="A0A3B5KVD3"/>
<feature type="domain" description="Ig-like" evidence="8">
    <location>
        <begin position="360"/>
        <end position="432"/>
    </location>
</feature>
<name>A0A3B5KVD3_9TELE</name>
<dbReference type="PANTHER" id="PTHR13817">
    <property type="entry name" value="TITIN"/>
    <property type="match status" value="1"/>
</dbReference>
<proteinExistence type="inferred from homology"/>
<dbReference type="InterPro" id="IPR036179">
    <property type="entry name" value="Ig-like_dom_sf"/>
</dbReference>
<dbReference type="Pfam" id="PF18362">
    <property type="entry name" value="THB"/>
    <property type="match status" value="1"/>
</dbReference>
<reference evidence="9" key="2">
    <citation type="submission" date="2025-09" db="UniProtKB">
        <authorList>
            <consortium name="Ensembl"/>
        </authorList>
    </citation>
    <scope>IDENTIFICATION</scope>
</reference>
<reference evidence="9" key="1">
    <citation type="submission" date="2025-08" db="UniProtKB">
        <authorList>
            <consortium name="Ensembl"/>
        </authorList>
    </citation>
    <scope>IDENTIFICATION</scope>
</reference>
<dbReference type="GeneTree" id="ENSGT00940000160092"/>
<evidence type="ECO:0000256" key="2">
    <source>
        <dbReference type="ARBA" id="ARBA00022737"/>
    </source>
</evidence>
<dbReference type="PROSITE" id="PS50835">
    <property type="entry name" value="IG_LIKE"/>
    <property type="match status" value="2"/>
</dbReference>
<dbReference type="InterPro" id="IPR013098">
    <property type="entry name" value="Ig_I-set"/>
</dbReference>
<keyword evidence="6" id="KW-0393">Immunoglobulin domain</keyword>
<sequence length="501" mass="56212">SLSGLFVEKPAENVVAVAGSDVTFVAKVDSSTLTRKPTMKWLKGKWLDLGSKAGKHLQFKETYDRNTKVHKYFCIIKVVAGDAGGYRCEVTAKDTCDSSTFEISLLTPCVSTYRDAGEDEGDLDFSALLKKKQKEEPEIDVWELLKSAHPSEYEKIAFQYGITDLRGMLKRLKKMKEVQKPSEAFLKRLESCYSVEKGKKIVMSCEVLDPNVQVKWLKNGQEIKPSAKYVMEANGNVRTLTINKSNLSDDAAYECVVGEDKCSTEVYVKEPPITITKLMDDYHVVVGERVEFEIEVSEEGAHVMWSVNITKDKDSSKYRFKKDGKKHTLIIQEATLDDAGMYHAWTNGGHTKGELEVEEKELEVLQDIADLTVRATDQAVFKCEVSDDKVTGKWFKDGVEVLPSERIKMTHTGRFHRLVINDVKPEDAGDYTFVPDGYALSLSAKLNFLDPPKIHLDTTGNMVSQNTIIVVAGNKLRLDVEITGEPAPTVVWSKGEEVRAW</sequence>
<evidence type="ECO:0000256" key="1">
    <source>
        <dbReference type="ARBA" id="ARBA00022433"/>
    </source>
</evidence>
<evidence type="ECO:0000313" key="10">
    <source>
        <dbReference type="Proteomes" id="UP000261380"/>
    </source>
</evidence>
<dbReference type="PANTHER" id="PTHR13817:SF168">
    <property type="match status" value="1"/>
</dbReference>
<evidence type="ECO:0000313" key="9">
    <source>
        <dbReference type="Ensembl" id="ENSXCOP00000002482.1"/>
    </source>
</evidence>
<dbReference type="Ensembl" id="ENSXCOT00000002516.1">
    <property type="protein sequence ID" value="ENSXCOP00000002482.1"/>
    <property type="gene ID" value="ENSXCOG00000001954.1"/>
</dbReference>
<protein>
    <recommendedName>
        <fullName evidence="8">Ig-like domain-containing protein</fullName>
    </recommendedName>
</protein>
<feature type="domain" description="Ig-like" evidence="8">
    <location>
        <begin position="181"/>
        <end position="274"/>
    </location>
</feature>
<evidence type="ECO:0000256" key="7">
    <source>
        <dbReference type="ARBA" id="ARBA00038352"/>
    </source>
</evidence>
<keyword evidence="5" id="KW-0009">Actin-binding</keyword>
<dbReference type="FunFam" id="2.60.40.10:FF:000070">
    <property type="entry name" value="Myosin-binding protein C, slow type"/>
    <property type="match status" value="1"/>
</dbReference>
<keyword evidence="10" id="KW-1185">Reference proteome</keyword>
<keyword evidence="2" id="KW-0677">Repeat</keyword>
<evidence type="ECO:0000256" key="6">
    <source>
        <dbReference type="ARBA" id="ARBA00023319"/>
    </source>
</evidence>
<dbReference type="FunFam" id="2.60.40.10:FF:000085">
    <property type="entry name" value="Myosin-binding protein C, slow type"/>
    <property type="match status" value="1"/>
</dbReference>
<dbReference type="GO" id="GO:0032982">
    <property type="term" value="C:myosin filament"/>
    <property type="evidence" value="ECO:0007669"/>
    <property type="project" value="UniProtKB-KW"/>
</dbReference>
<dbReference type="InterPro" id="IPR050964">
    <property type="entry name" value="Striated_Muscle_Regulatory"/>
</dbReference>
<evidence type="ECO:0000259" key="8">
    <source>
        <dbReference type="PROSITE" id="PS50835"/>
    </source>
</evidence>
<evidence type="ECO:0000256" key="4">
    <source>
        <dbReference type="ARBA" id="ARBA00023179"/>
    </source>
</evidence>
<dbReference type="SUPFAM" id="SSF48726">
    <property type="entry name" value="Immunoglobulin"/>
    <property type="match status" value="4"/>
</dbReference>
<evidence type="ECO:0000256" key="3">
    <source>
        <dbReference type="ARBA" id="ARBA00022889"/>
    </source>
</evidence>
<dbReference type="GO" id="GO:0045214">
    <property type="term" value="P:sarcomere organization"/>
    <property type="evidence" value="ECO:0007669"/>
    <property type="project" value="TreeGrafter"/>
</dbReference>
<organism evidence="9 10">
    <name type="scientific">Xiphophorus couchianus</name>
    <name type="common">Monterrey platyfish</name>
    <dbReference type="NCBI Taxonomy" id="32473"/>
    <lineage>
        <taxon>Eukaryota</taxon>
        <taxon>Metazoa</taxon>
        <taxon>Chordata</taxon>
        <taxon>Craniata</taxon>
        <taxon>Vertebrata</taxon>
        <taxon>Euteleostomi</taxon>
        <taxon>Actinopterygii</taxon>
        <taxon>Neopterygii</taxon>
        <taxon>Teleostei</taxon>
        <taxon>Neoteleostei</taxon>
        <taxon>Acanthomorphata</taxon>
        <taxon>Ovalentaria</taxon>
        <taxon>Atherinomorphae</taxon>
        <taxon>Cyprinodontiformes</taxon>
        <taxon>Poeciliidae</taxon>
        <taxon>Poeciliinae</taxon>
        <taxon>Xiphophorus</taxon>
    </lineage>
</organism>
<dbReference type="InterPro" id="IPR003599">
    <property type="entry name" value="Ig_sub"/>
</dbReference>
<dbReference type="SMART" id="SM00408">
    <property type="entry name" value="IGc2"/>
    <property type="match status" value="2"/>
</dbReference>
<keyword evidence="1" id="KW-0787">Thick filament</keyword>
<dbReference type="FunFam" id="2.60.40.10:FF:000111">
    <property type="entry name" value="Myosin-binding protein C, slow type"/>
    <property type="match status" value="1"/>
</dbReference>
<dbReference type="InterPro" id="IPR013783">
    <property type="entry name" value="Ig-like_fold"/>
</dbReference>
<dbReference type="InterPro" id="IPR007110">
    <property type="entry name" value="Ig-like_dom"/>
</dbReference>
<dbReference type="Gene3D" id="2.60.40.10">
    <property type="entry name" value="Immunoglobulins"/>
    <property type="match status" value="5"/>
</dbReference>
<keyword evidence="4" id="KW-0514">Muscle protein</keyword>
<dbReference type="InterPro" id="IPR003598">
    <property type="entry name" value="Ig_sub2"/>
</dbReference>
<dbReference type="GO" id="GO:0003779">
    <property type="term" value="F:actin binding"/>
    <property type="evidence" value="ECO:0007669"/>
    <property type="project" value="UniProtKB-KW"/>
</dbReference>